<organism evidence="1 2">
    <name type="scientific">Hymenobacter negativus</name>
    <dbReference type="NCBI Taxonomy" id="2795026"/>
    <lineage>
        <taxon>Bacteria</taxon>
        <taxon>Pseudomonadati</taxon>
        <taxon>Bacteroidota</taxon>
        <taxon>Cytophagia</taxon>
        <taxon>Cytophagales</taxon>
        <taxon>Hymenobacteraceae</taxon>
        <taxon>Hymenobacter</taxon>
    </lineage>
</organism>
<evidence type="ECO:0000313" key="1">
    <source>
        <dbReference type="EMBL" id="MBO2010800.1"/>
    </source>
</evidence>
<dbReference type="NCBIfam" id="TIGR04183">
    <property type="entry name" value="Por_Secre_tail"/>
    <property type="match status" value="1"/>
</dbReference>
<dbReference type="InterPro" id="IPR026444">
    <property type="entry name" value="Secre_tail"/>
</dbReference>
<comment type="caution">
    <text evidence="1">The sequence shown here is derived from an EMBL/GenBank/DDBJ whole genome shotgun (WGS) entry which is preliminary data.</text>
</comment>
<sequence>MKKFYWILLLTGLGIGLPATVVQAQLTISGPVTLYIGPGGLMAMPSYLTVGTGATLTNEGQLDFGGDLTNNGIVTAPVTSAAQLRVMGAAGLQNLTGSATLPVQNLTVNNAAGVAVAAPINVAGTITLTNGLVTIGSSTPITLLTTATDPVETNSARLVGPVTMAARSVGGGAFGPFLGLTMPAGGGNVGSITLTRVTGPTGITTVGGNSSAAVYWTVASSAGGNPKRKMYFSWLSALDNGRNMAQATPWRSDAPYTVWTQADGPTTNVSASNPRQYNPGAANTEDVVGRFTMSDVATPLPVELTAFTARREGVNARLDWNTASEKSNDYFDVERSRDGLEFEPAGRVAGQGSSTVAHDYSFLDPKVAQYGVPTLYYRLRQVDKEGTVSYSTVRTVAVESASALLVSAWPNPSAGAGPHIRVEQPGENALTATLTDATGRQLAVYHTTSRLSEGLFATETAALASGVYLLRVTTTGTSQVLKLVRE</sequence>
<dbReference type="EMBL" id="JAGETZ010000008">
    <property type="protein sequence ID" value="MBO2010800.1"/>
    <property type="molecule type" value="Genomic_DNA"/>
</dbReference>
<name>A0ABS3QHS7_9BACT</name>
<gene>
    <name evidence="1" type="ORF">J4E00_17190</name>
</gene>
<dbReference type="RefSeq" id="WP_208176429.1">
    <property type="nucleotide sequence ID" value="NZ_JAGETZ010000008.1"/>
</dbReference>
<reference evidence="1 2" key="1">
    <citation type="submission" date="2021-03" db="EMBL/GenBank/DDBJ databases">
        <authorList>
            <person name="Kim M.K."/>
        </authorList>
    </citation>
    <scope>NUCLEOTIDE SEQUENCE [LARGE SCALE GENOMIC DNA]</scope>
    <source>
        <strain evidence="1 2">BT442</strain>
    </source>
</reference>
<accession>A0ABS3QHS7</accession>
<keyword evidence="2" id="KW-1185">Reference proteome</keyword>
<proteinExistence type="predicted"/>
<protein>
    <submittedName>
        <fullName evidence="1">T9SS type A sorting domain-containing protein</fullName>
    </submittedName>
</protein>
<evidence type="ECO:0000313" key="2">
    <source>
        <dbReference type="Proteomes" id="UP000664369"/>
    </source>
</evidence>
<dbReference type="Proteomes" id="UP000664369">
    <property type="component" value="Unassembled WGS sequence"/>
</dbReference>